<dbReference type="OrthoDB" id="3778631at2"/>
<proteinExistence type="inferred from homology"/>
<dbReference type="GO" id="GO:0003995">
    <property type="term" value="F:acyl-CoA dehydrogenase activity"/>
    <property type="evidence" value="ECO:0007669"/>
    <property type="project" value="InterPro"/>
</dbReference>
<dbReference type="Pfam" id="PF00441">
    <property type="entry name" value="Acyl-CoA_dh_1"/>
    <property type="match status" value="1"/>
</dbReference>
<comment type="cofactor">
    <cofactor evidence="1 6">
        <name>FAD</name>
        <dbReference type="ChEBI" id="CHEBI:57692"/>
    </cofactor>
</comment>
<dbReference type="FunFam" id="2.40.110.10:FF:000011">
    <property type="entry name" value="Acyl-CoA dehydrogenase FadE34"/>
    <property type="match status" value="1"/>
</dbReference>
<feature type="domain" description="Acyl-CoA oxidase/dehydrogenase middle" evidence="8">
    <location>
        <begin position="120"/>
        <end position="212"/>
    </location>
</feature>
<evidence type="ECO:0000256" key="5">
    <source>
        <dbReference type="ARBA" id="ARBA00023002"/>
    </source>
</evidence>
<evidence type="ECO:0000256" key="2">
    <source>
        <dbReference type="ARBA" id="ARBA00009347"/>
    </source>
</evidence>
<evidence type="ECO:0000256" key="6">
    <source>
        <dbReference type="RuleBase" id="RU362125"/>
    </source>
</evidence>
<dbReference type="PROSITE" id="PS00072">
    <property type="entry name" value="ACYL_COA_DH_1"/>
    <property type="match status" value="1"/>
</dbReference>
<feature type="domain" description="Acyl-CoA dehydrogenase/oxidase C-terminal" evidence="7">
    <location>
        <begin position="265"/>
        <end position="360"/>
    </location>
</feature>
<dbReference type="SUPFAM" id="SSF56645">
    <property type="entry name" value="Acyl-CoA dehydrogenase NM domain-like"/>
    <property type="match status" value="1"/>
</dbReference>
<evidence type="ECO:0000259" key="7">
    <source>
        <dbReference type="Pfam" id="PF00441"/>
    </source>
</evidence>
<evidence type="ECO:0000256" key="3">
    <source>
        <dbReference type="ARBA" id="ARBA00022630"/>
    </source>
</evidence>
<gene>
    <name evidence="10" type="ORF">FSW04_01890</name>
</gene>
<dbReference type="Gene3D" id="2.40.110.10">
    <property type="entry name" value="Butyryl-CoA Dehydrogenase, subunit A, domain 2"/>
    <property type="match status" value="1"/>
</dbReference>
<dbReference type="Proteomes" id="UP000321805">
    <property type="component" value="Chromosome"/>
</dbReference>
<reference evidence="10 11" key="1">
    <citation type="journal article" date="2018" name="J. Microbiol.">
        <title>Baekduia soli gen. nov., sp. nov., a novel bacterium isolated from the soil of Baekdu Mountain and proposal of a novel family name, Baekduiaceae fam. nov.</title>
        <authorList>
            <person name="An D.S."/>
            <person name="Siddiqi M.Z."/>
            <person name="Kim K.H."/>
            <person name="Yu H.S."/>
            <person name="Im W.T."/>
        </authorList>
    </citation>
    <scope>NUCLEOTIDE SEQUENCE [LARGE SCALE GENOMIC DNA]</scope>
    <source>
        <strain evidence="10 11">BR7-21</strain>
    </source>
</reference>
<keyword evidence="4 6" id="KW-0274">FAD</keyword>
<dbReference type="EMBL" id="CP042430">
    <property type="protein sequence ID" value="QEC46451.1"/>
    <property type="molecule type" value="Genomic_DNA"/>
</dbReference>
<name>A0A5B8U0G2_9ACTN</name>
<dbReference type="InterPro" id="IPR013786">
    <property type="entry name" value="AcylCoA_DH/ox_N"/>
</dbReference>
<dbReference type="Gene3D" id="1.20.140.10">
    <property type="entry name" value="Butyryl-CoA Dehydrogenase, subunit A, domain 3"/>
    <property type="match status" value="1"/>
</dbReference>
<evidence type="ECO:0000313" key="10">
    <source>
        <dbReference type="EMBL" id="QEC46451.1"/>
    </source>
</evidence>
<keyword evidence="5 6" id="KW-0560">Oxidoreductase</keyword>
<keyword evidence="11" id="KW-1185">Reference proteome</keyword>
<dbReference type="InterPro" id="IPR009075">
    <property type="entry name" value="AcylCo_DH/oxidase_C"/>
</dbReference>
<dbReference type="GO" id="GO:0050660">
    <property type="term" value="F:flavin adenine dinucleotide binding"/>
    <property type="evidence" value="ECO:0007669"/>
    <property type="project" value="InterPro"/>
</dbReference>
<dbReference type="Gene3D" id="1.10.540.10">
    <property type="entry name" value="Acyl-CoA dehydrogenase/oxidase, N-terminal domain"/>
    <property type="match status" value="1"/>
</dbReference>
<dbReference type="InterPro" id="IPR036250">
    <property type="entry name" value="AcylCo_DH-like_C"/>
</dbReference>
<dbReference type="KEGG" id="bsol:FSW04_01890"/>
<evidence type="ECO:0000256" key="4">
    <source>
        <dbReference type="ARBA" id="ARBA00022827"/>
    </source>
</evidence>
<sequence>MAEPLAELRSEVAAFLAAEQATGRFAPRCDAWMRGVDRGFSQDLGRRGWLGITWPTAYGGRGQPHLARLVVTEELLRAGAPVASHWIAERQIGPAILRYGTEALKHELLPPIAAGELTFCLGMSESEAGSDLAAVRTVAQRDGDGFRVTGTKIWTTNAHRAEFAYVLAVTDSAAGKAGRLSEFVVDMRTPEVEVRPIYDLAGEHHFNEVFFDGAFVPEGRVIGTVGRGWEQVTAQLAFERGGPERFMSTYPLLQALAAGAERDASAAEAIGGLVARLRGLRTLAWETARRMDAGEAPAQAAAILKFLGTSYEQDLLETARRLLEPGSEATAAMLADVQLAMPGISLRGGSTEILAGIIAKDAEVAR</sequence>
<dbReference type="SUPFAM" id="SSF47203">
    <property type="entry name" value="Acyl-CoA dehydrogenase C-terminal domain-like"/>
    <property type="match status" value="1"/>
</dbReference>
<dbReference type="RefSeq" id="WP_146915670.1">
    <property type="nucleotide sequence ID" value="NZ_CP042430.1"/>
</dbReference>
<accession>A0A5B8U0G2</accession>
<dbReference type="InterPro" id="IPR037069">
    <property type="entry name" value="AcylCoA_DH/ox_N_sf"/>
</dbReference>
<dbReference type="InterPro" id="IPR006091">
    <property type="entry name" value="Acyl-CoA_Oxase/DH_mid-dom"/>
</dbReference>
<dbReference type="Pfam" id="PF02770">
    <property type="entry name" value="Acyl-CoA_dh_M"/>
    <property type="match status" value="1"/>
</dbReference>
<dbReference type="AlphaFoldDB" id="A0A5B8U0G2"/>
<dbReference type="InterPro" id="IPR052161">
    <property type="entry name" value="Mycobact_Acyl-CoA_DH"/>
</dbReference>
<dbReference type="InterPro" id="IPR009100">
    <property type="entry name" value="AcylCoA_DH/oxidase_NM_dom_sf"/>
</dbReference>
<evidence type="ECO:0000259" key="9">
    <source>
        <dbReference type="Pfam" id="PF02771"/>
    </source>
</evidence>
<dbReference type="Pfam" id="PF02771">
    <property type="entry name" value="Acyl-CoA_dh_N"/>
    <property type="match status" value="1"/>
</dbReference>
<evidence type="ECO:0000259" key="8">
    <source>
        <dbReference type="Pfam" id="PF02770"/>
    </source>
</evidence>
<organism evidence="10 11">
    <name type="scientific">Baekduia soli</name>
    <dbReference type="NCBI Taxonomy" id="496014"/>
    <lineage>
        <taxon>Bacteria</taxon>
        <taxon>Bacillati</taxon>
        <taxon>Actinomycetota</taxon>
        <taxon>Thermoleophilia</taxon>
        <taxon>Solirubrobacterales</taxon>
        <taxon>Baekduiaceae</taxon>
        <taxon>Baekduia</taxon>
    </lineage>
</organism>
<evidence type="ECO:0000313" key="11">
    <source>
        <dbReference type="Proteomes" id="UP000321805"/>
    </source>
</evidence>
<dbReference type="PANTHER" id="PTHR43292:SF4">
    <property type="entry name" value="ACYL-COA DEHYDROGENASE FADE34"/>
    <property type="match status" value="1"/>
</dbReference>
<keyword evidence="3 6" id="KW-0285">Flavoprotein</keyword>
<comment type="similarity">
    <text evidence="2 6">Belongs to the acyl-CoA dehydrogenase family.</text>
</comment>
<dbReference type="InterPro" id="IPR006089">
    <property type="entry name" value="Acyl-CoA_DH_CS"/>
</dbReference>
<dbReference type="GO" id="GO:0005886">
    <property type="term" value="C:plasma membrane"/>
    <property type="evidence" value="ECO:0007669"/>
    <property type="project" value="TreeGrafter"/>
</dbReference>
<evidence type="ECO:0000256" key="1">
    <source>
        <dbReference type="ARBA" id="ARBA00001974"/>
    </source>
</evidence>
<feature type="domain" description="Acyl-CoA dehydrogenase/oxidase N-terminal" evidence="9">
    <location>
        <begin position="7"/>
        <end position="116"/>
    </location>
</feature>
<protein>
    <submittedName>
        <fullName evidence="10">Acyl-CoA dehydrogenase</fullName>
    </submittedName>
</protein>
<dbReference type="PANTHER" id="PTHR43292">
    <property type="entry name" value="ACYL-COA DEHYDROGENASE"/>
    <property type="match status" value="1"/>
</dbReference>
<dbReference type="InterPro" id="IPR046373">
    <property type="entry name" value="Acyl-CoA_Oxase/DH_mid-dom_sf"/>
</dbReference>